<feature type="transmembrane region" description="Helical" evidence="6">
    <location>
        <begin position="168"/>
        <end position="190"/>
    </location>
</feature>
<feature type="transmembrane region" description="Helical" evidence="6">
    <location>
        <begin position="347"/>
        <end position="369"/>
    </location>
</feature>
<dbReference type="InterPro" id="IPR020846">
    <property type="entry name" value="MFS_dom"/>
</dbReference>
<dbReference type="SUPFAM" id="SSF103473">
    <property type="entry name" value="MFS general substrate transporter"/>
    <property type="match status" value="1"/>
</dbReference>
<evidence type="ECO:0000313" key="9">
    <source>
        <dbReference type="Proteomes" id="UP001196509"/>
    </source>
</evidence>
<feature type="transmembrane region" description="Helical" evidence="6">
    <location>
        <begin position="389"/>
        <end position="408"/>
    </location>
</feature>
<comment type="subcellular location">
    <subcellularLocation>
        <location evidence="1">Membrane</location>
        <topology evidence="1">Multi-pass membrane protein</topology>
    </subcellularLocation>
</comment>
<keyword evidence="9" id="KW-1185">Reference proteome</keyword>
<feature type="transmembrane region" description="Helical" evidence="6">
    <location>
        <begin position="255"/>
        <end position="277"/>
    </location>
</feature>
<feature type="domain" description="Major facilitator superfamily (MFS) profile" evidence="7">
    <location>
        <begin position="15"/>
        <end position="413"/>
    </location>
</feature>
<dbReference type="PANTHER" id="PTHR23505">
    <property type="entry name" value="SPINSTER"/>
    <property type="match status" value="1"/>
</dbReference>
<dbReference type="InterPro" id="IPR011701">
    <property type="entry name" value="MFS"/>
</dbReference>
<feature type="transmembrane region" description="Helical" evidence="6">
    <location>
        <begin position="51"/>
        <end position="70"/>
    </location>
</feature>
<evidence type="ECO:0000256" key="1">
    <source>
        <dbReference type="ARBA" id="ARBA00004141"/>
    </source>
</evidence>
<feature type="transmembrane region" description="Helical" evidence="6">
    <location>
        <begin position="289"/>
        <end position="308"/>
    </location>
</feature>
<feature type="transmembrane region" description="Helical" evidence="6">
    <location>
        <begin position="82"/>
        <end position="101"/>
    </location>
</feature>
<proteinExistence type="predicted"/>
<feature type="transmembrane region" description="Helical" evidence="6">
    <location>
        <begin position="107"/>
        <end position="128"/>
    </location>
</feature>
<accession>A0AAE2ZLT5</accession>
<feature type="transmembrane region" description="Helical" evidence="6">
    <location>
        <begin position="221"/>
        <end position="243"/>
    </location>
</feature>
<organism evidence="8 9">
    <name type="scientific">Flavimaribacter sediminis</name>
    <dbReference type="NCBI Taxonomy" id="2865987"/>
    <lineage>
        <taxon>Bacteria</taxon>
        <taxon>Pseudomonadati</taxon>
        <taxon>Pseudomonadota</taxon>
        <taxon>Alphaproteobacteria</taxon>
        <taxon>Hyphomicrobiales</taxon>
        <taxon>Rhizobiaceae</taxon>
        <taxon>Flavimaribacter</taxon>
    </lineage>
</organism>
<keyword evidence="2" id="KW-0813">Transport</keyword>
<dbReference type="GO" id="GO:0022857">
    <property type="term" value="F:transmembrane transporter activity"/>
    <property type="evidence" value="ECO:0007669"/>
    <property type="project" value="InterPro"/>
</dbReference>
<comment type="caution">
    <text evidence="8">The sequence shown here is derived from an EMBL/GenBank/DDBJ whole genome shotgun (WGS) entry which is preliminary data.</text>
</comment>
<evidence type="ECO:0000256" key="6">
    <source>
        <dbReference type="SAM" id="Phobius"/>
    </source>
</evidence>
<feature type="transmembrane region" description="Helical" evidence="6">
    <location>
        <begin position="140"/>
        <end position="162"/>
    </location>
</feature>
<dbReference type="InterPro" id="IPR044770">
    <property type="entry name" value="MFS_spinster-like"/>
</dbReference>
<evidence type="ECO:0000256" key="4">
    <source>
        <dbReference type="ARBA" id="ARBA00022989"/>
    </source>
</evidence>
<keyword evidence="3 6" id="KW-0812">Transmembrane</keyword>
<dbReference type="AlphaFoldDB" id="A0AAE2ZLT5"/>
<evidence type="ECO:0000256" key="2">
    <source>
        <dbReference type="ARBA" id="ARBA00022448"/>
    </source>
</evidence>
<dbReference type="EMBL" id="JAICBX010000003">
    <property type="protein sequence ID" value="MBW8639229.1"/>
    <property type="molecule type" value="Genomic_DNA"/>
</dbReference>
<dbReference type="Gene3D" id="1.20.1250.20">
    <property type="entry name" value="MFS general substrate transporter like domains"/>
    <property type="match status" value="1"/>
</dbReference>
<evidence type="ECO:0000256" key="5">
    <source>
        <dbReference type="ARBA" id="ARBA00023136"/>
    </source>
</evidence>
<keyword evidence="5 6" id="KW-0472">Membrane</keyword>
<gene>
    <name evidence="8" type="ORF">K1W69_18685</name>
</gene>
<evidence type="ECO:0000259" key="7">
    <source>
        <dbReference type="PROSITE" id="PS50850"/>
    </source>
</evidence>
<keyword evidence="4 6" id="KW-1133">Transmembrane helix</keyword>
<sequence>MTGGGVSKLQKPALVLAILGTINLVNQMDRVLFSLMVEPIKAELNFSDSQMGLLGGIAFAVSYAVIGLVAGRIADSWNRVRLIGLALMIWSAATGAMGFAYSFLQMFAGRVAVGVGEAGCVPASQSIISDTVPVKDRAMMISLFTGFGTVGTLVGLLLGGLVLEQIGWRMTFVAFGLFGAIPVAMLFLFLRDPRPERRFVASEALSFSDVRAMLKRRETQALIIAIPLLYTMVGAATWIPAFFQRTYGISTEEFARVGGAFLGLGLIAGTFGGGLIIKFLVKRDARWEFWWSGMSCALALVPLLPIYLGADLSIAYPCLFAAFFISATGFGPSMACMHRVANQAVRATAIAVIMFATSLIAYGGVPAAIGVLSDIFAQLGISADDGASLRYAMLATMLLPPLASVMFFRYAYVAKLDDAPDDAKAISG</sequence>
<dbReference type="GO" id="GO:0016020">
    <property type="term" value="C:membrane"/>
    <property type="evidence" value="ECO:0007669"/>
    <property type="project" value="UniProtKB-SubCell"/>
</dbReference>
<evidence type="ECO:0000256" key="3">
    <source>
        <dbReference type="ARBA" id="ARBA00022692"/>
    </source>
</evidence>
<dbReference type="PROSITE" id="PS50850">
    <property type="entry name" value="MFS"/>
    <property type="match status" value="1"/>
</dbReference>
<evidence type="ECO:0000313" key="8">
    <source>
        <dbReference type="EMBL" id="MBW8639229.1"/>
    </source>
</evidence>
<protein>
    <submittedName>
        <fullName evidence="8">MFS transporter</fullName>
    </submittedName>
</protein>
<dbReference type="Pfam" id="PF07690">
    <property type="entry name" value="MFS_1"/>
    <property type="match status" value="1"/>
</dbReference>
<dbReference type="InterPro" id="IPR036259">
    <property type="entry name" value="MFS_trans_sf"/>
</dbReference>
<name>A0AAE2ZLT5_9HYPH</name>
<reference evidence="8" key="1">
    <citation type="submission" date="2021-08" db="EMBL/GenBank/DDBJ databases">
        <title>Hoeflea bacterium WL0058 sp. nov., isolated from the sediment.</title>
        <authorList>
            <person name="Wang L."/>
            <person name="Zhang D."/>
        </authorList>
    </citation>
    <scope>NUCLEOTIDE SEQUENCE</scope>
    <source>
        <strain evidence="8">WL0058</strain>
    </source>
</reference>
<dbReference type="Proteomes" id="UP001196509">
    <property type="component" value="Unassembled WGS sequence"/>
</dbReference>
<dbReference type="PANTHER" id="PTHR23505:SF79">
    <property type="entry name" value="PROTEIN SPINSTER"/>
    <property type="match status" value="1"/>
</dbReference>
<dbReference type="RefSeq" id="WP_220229928.1">
    <property type="nucleotide sequence ID" value="NZ_JAICBX010000003.1"/>
</dbReference>
<feature type="transmembrane region" description="Helical" evidence="6">
    <location>
        <begin position="314"/>
        <end position="335"/>
    </location>
</feature>